<keyword evidence="6 11" id="KW-0378">Hydrolase</keyword>
<dbReference type="GO" id="GO:0110153">
    <property type="term" value="F:RNA NAD-cap (NMN-forming) hydrolase activity"/>
    <property type="evidence" value="ECO:0007669"/>
    <property type="project" value="RHEA"/>
</dbReference>
<dbReference type="Gene3D" id="3.90.79.10">
    <property type="entry name" value="Nucleoside Triphosphate Pyrophosphohydrolase"/>
    <property type="match status" value="1"/>
</dbReference>
<organism evidence="11">
    <name type="scientific">Herpetomonas muscarum</name>
    <dbReference type="NCBI Taxonomy" id="5718"/>
    <lineage>
        <taxon>Eukaryota</taxon>
        <taxon>Discoba</taxon>
        <taxon>Euglenozoa</taxon>
        <taxon>Kinetoplastea</taxon>
        <taxon>Metakinetoplastina</taxon>
        <taxon>Trypanosomatida</taxon>
        <taxon>Trypanosomatidae</taxon>
        <taxon>Herpetomonas</taxon>
    </lineage>
</organism>
<dbReference type="GO" id="GO:0006742">
    <property type="term" value="P:NADP+ catabolic process"/>
    <property type="evidence" value="ECO:0007669"/>
    <property type="project" value="TreeGrafter"/>
</dbReference>
<name>T1YT93_HERMU</name>
<evidence type="ECO:0000256" key="8">
    <source>
        <dbReference type="ARBA" id="ARBA00023027"/>
    </source>
</evidence>
<dbReference type="InterPro" id="IPR050241">
    <property type="entry name" value="NAD-cap_RNA_hydrolase_NudC"/>
</dbReference>
<evidence type="ECO:0000256" key="6">
    <source>
        <dbReference type="ARBA" id="ARBA00022801"/>
    </source>
</evidence>
<evidence type="ECO:0000256" key="2">
    <source>
        <dbReference type="ARBA" id="ARBA00001947"/>
    </source>
</evidence>
<evidence type="ECO:0000256" key="5">
    <source>
        <dbReference type="ARBA" id="ARBA00022723"/>
    </source>
</evidence>
<dbReference type="InterPro" id="IPR000086">
    <property type="entry name" value="NUDIX_hydrolase_dom"/>
</dbReference>
<dbReference type="PROSITE" id="PS51462">
    <property type="entry name" value="NUDIX"/>
    <property type="match status" value="1"/>
</dbReference>
<dbReference type="InterPro" id="IPR049734">
    <property type="entry name" value="NudC-like_C"/>
</dbReference>
<evidence type="ECO:0000256" key="7">
    <source>
        <dbReference type="ARBA" id="ARBA00022842"/>
    </source>
</evidence>
<dbReference type="PROSITE" id="PS00893">
    <property type="entry name" value="NUDIX_BOX"/>
    <property type="match status" value="1"/>
</dbReference>
<dbReference type="GO" id="GO:0019677">
    <property type="term" value="P:NAD+ catabolic process"/>
    <property type="evidence" value="ECO:0007669"/>
    <property type="project" value="TreeGrafter"/>
</dbReference>
<dbReference type="EMBL" id="KF160230">
    <property type="protein sequence ID" value="AGU67958.1"/>
    <property type="molecule type" value="Genomic_DNA"/>
</dbReference>
<dbReference type="Gene3D" id="3.90.79.20">
    <property type="match status" value="1"/>
</dbReference>
<dbReference type="CDD" id="cd03429">
    <property type="entry name" value="NUDIX_NADH_pyrophosphatase_Nudt13"/>
    <property type="match status" value="1"/>
</dbReference>
<protein>
    <recommendedName>
        <fullName evidence="4">NAD(+) diphosphatase</fullName>
        <ecNumber evidence="4">3.6.1.22</ecNumber>
    </recommendedName>
</protein>
<dbReference type="GO" id="GO:0046872">
    <property type="term" value="F:metal ion binding"/>
    <property type="evidence" value="ECO:0007669"/>
    <property type="project" value="UniProtKB-KW"/>
</dbReference>
<sequence>MEKRVAMRNAALLQNFLSFPLAGGHVSRHEKERKREGFLDSRLTAAARPHLVVCQPDGSAGYTSTVFIADGAEPGLAHLLRMAPGTGGPVVDMQKAVYVGEDAASQTNLFITAPDNVQAEALTGGTFVSTRTMIDKLDPQAGAAFGLALSMFNWASSMRFCPGCGGGMRLRDYGMSVQCTACQAPQYPQVSPAMIVCVLDGKGNVLLSQRRRQASFGGAKAIRTILAGFVSHGESMEETVVREVREESGAEVSSLRYVGSQPWPYPHQLMACYYAVAEASPDLVAEEEELLSVGWVPKAEVQRAMADEHTEFCIPPPYSAAHVLLSGWVEGRVNDRGEAQ</sequence>
<keyword evidence="8" id="KW-0520">NAD</keyword>
<keyword evidence="5" id="KW-0479">Metal-binding</keyword>
<dbReference type="SUPFAM" id="SSF55811">
    <property type="entry name" value="Nudix"/>
    <property type="match status" value="1"/>
</dbReference>
<dbReference type="GO" id="GO:0035529">
    <property type="term" value="F:NADH pyrophosphatase activity"/>
    <property type="evidence" value="ECO:0007669"/>
    <property type="project" value="TreeGrafter"/>
</dbReference>
<comment type="cofactor">
    <cofactor evidence="1">
        <name>Mg(2+)</name>
        <dbReference type="ChEBI" id="CHEBI:18420"/>
    </cofactor>
</comment>
<dbReference type="InterPro" id="IPR015797">
    <property type="entry name" value="NUDIX_hydrolase-like_dom_sf"/>
</dbReference>
<dbReference type="AlphaFoldDB" id="T1YT93"/>
<comment type="similarity">
    <text evidence="3">Belongs to the Nudix hydrolase family. NudC subfamily.</text>
</comment>
<dbReference type="PANTHER" id="PTHR42904:SF6">
    <property type="entry name" value="NAD-CAPPED RNA HYDROLASE NUDT12"/>
    <property type="match status" value="1"/>
</dbReference>
<reference evidence="11" key="1">
    <citation type="journal article" date="2013" name="PLoS ONE">
        <title>Biosynthesis of vitamins and cofactors in bacterium-harbouring trypanosomatids depends on the symbiotic association as revealed by genomic analyses.</title>
        <authorList>
            <person name="Klein C.C."/>
            <person name="Alves J.M."/>
            <person name="Serrano M.G."/>
            <person name="Buck G.A."/>
            <person name="Vasconcelos A.T."/>
            <person name="Sagot M.F."/>
            <person name="Teixeira M.M."/>
            <person name="Camargo E.P."/>
            <person name="Motta M.C."/>
        </authorList>
    </citation>
    <scope>NUCLEOTIDE SEQUENCE</scope>
    <source>
        <strain evidence="11">TCC001E</strain>
    </source>
</reference>
<comment type="cofactor">
    <cofactor evidence="2">
        <name>Zn(2+)</name>
        <dbReference type="ChEBI" id="CHEBI:29105"/>
    </cofactor>
</comment>
<dbReference type="GO" id="GO:0005829">
    <property type="term" value="C:cytosol"/>
    <property type="evidence" value="ECO:0007669"/>
    <property type="project" value="TreeGrafter"/>
</dbReference>
<dbReference type="Pfam" id="PF00293">
    <property type="entry name" value="NUDIX"/>
    <property type="match status" value="1"/>
</dbReference>
<dbReference type="EC" id="3.6.1.22" evidence="4"/>
<comment type="catalytic activity">
    <reaction evidence="9">
        <text>a 5'-end NAD(+)-phospho-ribonucleoside in mRNA + H2O = a 5'-end phospho-adenosine-phospho-ribonucleoside in mRNA + beta-nicotinamide D-ribonucleotide + 2 H(+)</text>
        <dbReference type="Rhea" id="RHEA:60876"/>
        <dbReference type="Rhea" id="RHEA-COMP:15698"/>
        <dbReference type="Rhea" id="RHEA-COMP:15719"/>
        <dbReference type="ChEBI" id="CHEBI:14649"/>
        <dbReference type="ChEBI" id="CHEBI:15377"/>
        <dbReference type="ChEBI" id="CHEBI:15378"/>
        <dbReference type="ChEBI" id="CHEBI:144029"/>
        <dbReference type="ChEBI" id="CHEBI:144051"/>
    </reaction>
    <physiologicalReaction direction="left-to-right" evidence="9">
        <dbReference type="Rhea" id="RHEA:60877"/>
    </physiologicalReaction>
</comment>
<dbReference type="GO" id="GO:0005777">
    <property type="term" value="C:peroxisome"/>
    <property type="evidence" value="ECO:0007669"/>
    <property type="project" value="TreeGrafter"/>
</dbReference>
<dbReference type="InterPro" id="IPR020084">
    <property type="entry name" value="NUDIX_hydrolase_CS"/>
</dbReference>
<evidence type="ECO:0000256" key="9">
    <source>
        <dbReference type="ARBA" id="ARBA00023679"/>
    </source>
</evidence>
<proteinExistence type="inferred from homology"/>
<dbReference type="NCBIfam" id="NF001299">
    <property type="entry name" value="PRK00241.1"/>
    <property type="match status" value="1"/>
</dbReference>
<evidence type="ECO:0000256" key="3">
    <source>
        <dbReference type="ARBA" id="ARBA00009595"/>
    </source>
</evidence>
<feature type="domain" description="Nudix hydrolase" evidence="10">
    <location>
        <begin position="188"/>
        <end position="319"/>
    </location>
</feature>
<evidence type="ECO:0000256" key="4">
    <source>
        <dbReference type="ARBA" id="ARBA00012381"/>
    </source>
</evidence>
<evidence type="ECO:0000259" key="10">
    <source>
        <dbReference type="PROSITE" id="PS51462"/>
    </source>
</evidence>
<evidence type="ECO:0000256" key="1">
    <source>
        <dbReference type="ARBA" id="ARBA00001946"/>
    </source>
</evidence>
<keyword evidence="7" id="KW-0460">Magnesium</keyword>
<evidence type="ECO:0000313" key="11">
    <source>
        <dbReference type="EMBL" id="AGU67958.1"/>
    </source>
</evidence>
<accession>T1YT93</accession>
<dbReference type="PANTHER" id="PTHR42904">
    <property type="entry name" value="NUDIX HYDROLASE, NUDC SUBFAMILY"/>
    <property type="match status" value="1"/>
</dbReference>